<evidence type="ECO:0000256" key="1">
    <source>
        <dbReference type="ARBA" id="ARBA00006196"/>
    </source>
</evidence>
<dbReference type="FunCoup" id="A0A1X2H3Y2">
    <property type="interactions" value="107"/>
</dbReference>
<keyword evidence="2" id="KW-1015">Disulfide bond</keyword>
<organism evidence="4 5">
    <name type="scientific">Syncephalastrum racemosum</name>
    <name type="common">Filamentous fungus</name>
    <dbReference type="NCBI Taxonomy" id="13706"/>
    <lineage>
        <taxon>Eukaryota</taxon>
        <taxon>Fungi</taxon>
        <taxon>Fungi incertae sedis</taxon>
        <taxon>Mucoromycota</taxon>
        <taxon>Mucoromycotina</taxon>
        <taxon>Mucoromycetes</taxon>
        <taxon>Mucorales</taxon>
        <taxon>Syncephalastraceae</taxon>
        <taxon>Syncephalastrum</taxon>
    </lineage>
</organism>
<comment type="caution">
    <text evidence="4">The sequence shown here is derived from an EMBL/GenBank/DDBJ whole genome shotgun (WGS) entry which is preliminary data.</text>
</comment>
<evidence type="ECO:0000256" key="3">
    <source>
        <dbReference type="SAM" id="MobiDB-lite"/>
    </source>
</evidence>
<evidence type="ECO:0000256" key="2">
    <source>
        <dbReference type="ARBA" id="ARBA00023157"/>
    </source>
</evidence>
<comment type="similarity">
    <text evidence="1">Belongs to the TRIAP1/MDM35 family.</text>
</comment>
<dbReference type="Pfam" id="PF05254">
    <property type="entry name" value="UPF0203"/>
    <property type="match status" value="1"/>
</dbReference>
<dbReference type="PROSITE" id="PS51808">
    <property type="entry name" value="CHCH"/>
    <property type="match status" value="1"/>
</dbReference>
<feature type="region of interest" description="Disordered" evidence="3">
    <location>
        <begin position="63"/>
        <end position="87"/>
    </location>
</feature>
<evidence type="ECO:0000313" key="4">
    <source>
        <dbReference type="EMBL" id="ORY93028.1"/>
    </source>
</evidence>
<protein>
    <recommendedName>
        <fullName evidence="6">Mitochondrial distribution/morphology family 35/apoptosis</fullName>
    </recommendedName>
</protein>
<dbReference type="Proteomes" id="UP000242180">
    <property type="component" value="Unassembled WGS sequence"/>
</dbReference>
<dbReference type="InterPro" id="IPR007918">
    <property type="entry name" value="MDM35_apoptosis"/>
</dbReference>
<dbReference type="OrthoDB" id="19091at2759"/>
<dbReference type="GO" id="GO:0005758">
    <property type="term" value="C:mitochondrial intermembrane space"/>
    <property type="evidence" value="ECO:0007669"/>
    <property type="project" value="TreeGrafter"/>
</dbReference>
<dbReference type="GO" id="GO:0045332">
    <property type="term" value="P:phospholipid translocation"/>
    <property type="evidence" value="ECO:0007669"/>
    <property type="project" value="TreeGrafter"/>
</dbReference>
<dbReference type="PANTHER" id="PTHR46403">
    <property type="entry name" value="TP53-REGULATED INHIBITOR OF APOPTOSIS 1"/>
    <property type="match status" value="1"/>
</dbReference>
<dbReference type="GO" id="GO:1990050">
    <property type="term" value="F:phosphatidic acid transfer activity"/>
    <property type="evidence" value="ECO:0007669"/>
    <property type="project" value="TreeGrafter"/>
</dbReference>
<proteinExistence type="inferred from homology"/>
<dbReference type="PANTHER" id="PTHR46403:SF1">
    <property type="entry name" value="TP53-REGULATED INHIBITOR OF APOPTOSIS 1"/>
    <property type="match status" value="1"/>
</dbReference>
<dbReference type="OMA" id="KKYDDCF"/>
<gene>
    <name evidence="4" type="ORF">BCR43DRAFT_496213</name>
</gene>
<sequence length="87" mass="9893">MSSSIGTNCTDLKQKYDTCFNKWYSEKFLKGDTTPECEDLFKDYRACVMATLKEKGIDKLLDESRKETPFPSSAPNAPNVDENEKKA</sequence>
<reference evidence="4 5" key="1">
    <citation type="submission" date="2016-07" db="EMBL/GenBank/DDBJ databases">
        <title>Pervasive Adenine N6-methylation of Active Genes in Fungi.</title>
        <authorList>
            <consortium name="DOE Joint Genome Institute"/>
            <person name="Mondo S.J."/>
            <person name="Dannebaum R.O."/>
            <person name="Kuo R.C."/>
            <person name="Labutti K."/>
            <person name="Haridas S."/>
            <person name="Kuo A."/>
            <person name="Salamov A."/>
            <person name="Ahrendt S.R."/>
            <person name="Lipzen A."/>
            <person name="Sullivan W."/>
            <person name="Andreopoulos W.B."/>
            <person name="Clum A."/>
            <person name="Lindquist E."/>
            <person name="Daum C."/>
            <person name="Ramamoorthy G.K."/>
            <person name="Gryganskyi A."/>
            <person name="Culley D."/>
            <person name="Magnuson J.K."/>
            <person name="James T.Y."/>
            <person name="O'Malley M.A."/>
            <person name="Stajich J.E."/>
            <person name="Spatafora J.W."/>
            <person name="Visel A."/>
            <person name="Grigoriev I.V."/>
        </authorList>
    </citation>
    <scope>NUCLEOTIDE SEQUENCE [LARGE SCALE GENOMIC DNA]</scope>
    <source>
        <strain evidence="4 5">NRRL 2496</strain>
    </source>
</reference>
<name>A0A1X2H3Y2_SYNRA</name>
<dbReference type="STRING" id="13706.A0A1X2H3Y2"/>
<dbReference type="AlphaFoldDB" id="A0A1X2H3Y2"/>
<evidence type="ECO:0008006" key="6">
    <source>
        <dbReference type="Google" id="ProtNLM"/>
    </source>
</evidence>
<dbReference type="GO" id="GO:0005829">
    <property type="term" value="C:cytosol"/>
    <property type="evidence" value="ECO:0007669"/>
    <property type="project" value="TreeGrafter"/>
</dbReference>
<dbReference type="GO" id="GO:0005634">
    <property type="term" value="C:nucleus"/>
    <property type="evidence" value="ECO:0007669"/>
    <property type="project" value="TreeGrafter"/>
</dbReference>
<evidence type="ECO:0000313" key="5">
    <source>
        <dbReference type="Proteomes" id="UP000242180"/>
    </source>
</evidence>
<dbReference type="InParanoid" id="A0A1X2H3Y2"/>
<dbReference type="EMBL" id="MCGN01000009">
    <property type="protein sequence ID" value="ORY93028.1"/>
    <property type="molecule type" value="Genomic_DNA"/>
</dbReference>
<accession>A0A1X2H3Y2</accession>
<keyword evidence="5" id="KW-1185">Reference proteome</keyword>